<evidence type="ECO:0000259" key="2">
    <source>
        <dbReference type="Pfam" id="PF00814"/>
    </source>
</evidence>
<feature type="region of interest" description="Disordered" evidence="1">
    <location>
        <begin position="213"/>
        <end position="235"/>
    </location>
</feature>
<name>A0ABT1EBQ7_9FIRM</name>
<dbReference type="PANTHER" id="PTHR11735:SF11">
    <property type="entry name" value="TRNA THREONYLCARBAMOYLADENOSINE BIOSYNTHESIS PROTEIN TSAB"/>
    <property type="match status" value="1"/>
</dbReference>
<keyword evidence="3" id="KW-0012">Acyltransferase</keyword>
<evidence type="ECO:0000313" key="3">
    <source>
        <dbReference type="EMBL" id="MCP1103255.1"/>
    </source>
</evidence>
<evidence type="ECO:0000313" key="4">
    <source>
        <dbReference type="Proteomes" id="UP001523566"/>
    </source>
</evidence>
<comment type="caution">
    <text evidence="3">The sequence shown here is derived from an EMBL/GenBank/DDBJ whole genome shotgun (WGS) entry which is preliminary data.</text>
</comment>
<dbReference type="RefSeq" id="WP_262067028.1">
    <property type="nucleotide sequence ID" value="NZ_JAMXOD010000021.1"/>
</dbReference>
<dbReference type="Pfam" id="PF00814">
    <property type="entry name" value="TsaD"/>
    <property type="match status" value="1"/>
</dbReference>
<dbReference type="Proteomes" id="UP001523566">
    <property type="component" value="Unassembled WGS sequence"/>
</dbReference>
<keyword evidence="3" id="KW-0808">Transferase</keyword>
<dbReference type="GO" id="GO:0061711">
    <property type="term" value="F:tRNA N(6)-L-threonylcarbamoyladenine synthase activity"/>
    <property type="evidence" value="ECO:0007669"/>
    <property type="project" value="UniProtKB-EC"/>
</dbReference>
<dbReference type="PANTHER" id="PTHR11735">
    <property type="entry name" value="TRNA N6-ADENOSINE THREONYLCARBAMOYLTRANSFERASE"/>
    <property type="match status" value="1"/>
</dbReference>
<dbReference type="NCBIfam" id="TIGR03725">
    <property type="entry name" value="T6A_YeaZ"/>
    <property type="match status" value="1"/>
</dbReference>
<dbReference type="SUPFAM" id="SSF53067">
    <property type="entry name" value="Actin-like ATPase domain"/>
    <property type="match status" value="2"/>
</dbReference>
<sequence>MRVLGIDSSSLVAGIALVEDEMTIAEYNVNYKKTHSLTLLPMLDEVKRMVELDLDSLDGIAISKGPGSFTGLRIGASTVKGLGLALNKPIIPIPTLEGLAYNLYGSQKLICPIMDARRSQVYTGIYRMEKEVETVLPQCPMDIVDLIEKLNGLGDEVVFLGDGVPVFRERIQEGLKVEYAFAPPHLNRQRAASYGSLGIEYLKRGEIVSPEDFRPDYLRESQAERERRERESCGK</sequence>
<dbReference type="CDD" id="cd24032">
    <property type="entry name" value="ASKHA_NBD_TsaB"/>
    <property type="match status" value="1"/>
</dbReference>
<accession>A0ABT1EBQ7</accession>
<dbReference type="InterPro" id="IPR043129">
    <property type="entry name" value="ATPase_NBD"/>
</dbReference>
<keyword evidence="4" id="KW-1185">Reference proteome</keyword>
<dbReference type="EC" id="2.3.1.234" evidence="3"/>
<dbReference type="InterPro" id="IPR000905">
    <property type="entry name" value="Gcp-like_dom"/>
</dbReference>
<dbReference type="EMBL" id="JAMZFW010000021">
    <property type="protein sequence ID" value="MCP1103255.1"/>
    <property type="molecule type" value="Genomic_DNA"/>
</dbReference>
<evidence type="ECO:0000256" key="1">
    <source>
        <dbReference type="SAM" id="MobiDB-lite"/>
    </source>
</evidence>
<gene>
    <name evidence="3" type="primary">tsaB</name>
    <name evidence="3" type="ORF">NK125_12660</name>
</gene>
<feature type="domain" description="Gcp-like" evidence="2">
    <location>
        <begin position="32"/>
        <end position="225"/>
    </location>
</feature>
<reference evidence="3 4" key="1">
    <citation type="journal article" date="2022" name="Genome Biol. Evol.">
        <title>Host diet, physiology and behaviors set the stage for Lachnospiraceae cladogenesis.</title>
        <authorList>
            <person name="Vera-Ponce De Leon A."/>
            <person name="Schneider M."/>
            <person name="Jahnes B.C."/>
            <person name="Sadowski V."/>
            <person name="Camuy-Velez L.A."/>
            <person name="Duan J."/>
            <person name="Sabree Z.L."/>
        </authorList>
    </citation>
    <scope>NUCLEOTIDE SEQUENCE [LARGE SCALE GENOMIC DNA]</scope>
    <source>
        <strain evidence="3 4">PAL113</strain>
    </source>
</reference>
<protein>
    <submittedName>
        <fullName evidence="3">tRNA (Adenosine(37)-N6)-threonylcarbamoyltransferase complex dimerization subunit type 1 TsaB</fullName>
        <ecNumber evidence="3">2.3.1.234</ecNumber>
    </submittedName>
</protein>
<organism evidence="3 4">
    <name type="scientific">Aequitasia blattaphilus</name>
    <dbReference type="NCBI Taxonomy" id="2949332"/>
    <lineage>
        <taxon>Bacteria</taxon>
        <taxon>Bacillati</taxon>
        <taxon>Bacillota</taxon>
        <taxon>Clostridia</taxon>
        <taxon>Lachnospirales</taxon>
        <taxon>Lachnospiraceae</taxon>
        <taxon>Aequitasia</taxon>
    </lineage>
</organism>
<proteinExistence type="predicted"/>
<dbReference type="InterPro" id="IPR022496">
    <property type="entry name" value="T6A_TsaB"/>
</dbReference>
<dbReference type="Gene3D" id="3.30.420.40">
    <property type="match status" value="2"/>
</dbReference>